<dbReference type="GO" id="GO:0005886">
    <property type="term" value="C:plasma membrane"/>
    <property type="evidence" value="ECO:0007669"/>
    <property type="project" value="TreeGrafter"/>
</dbReference>
<dbReference type="Proteomes" id="UP000594638">
    <property type="component" value="Unassembled WGS sequence"/>
</dbReference>
<protein>
    <submittedName>
        <fullName evidence="3">Uncharacterized protein</fullName>
    </submittedName>
</protein>
<evidence type="ECO:0000256" key="2">
    <source>
        <dbReference type="ARBA" id="ARBA00023043"/>
    </source>
</evidence>
<keyword evidence="1" id="KW-0677">Repeat</keyword>
<dbReference type="PANTHER" id="PTHR24186:SF50">
    <property type="entry name" value="ANKYRIN REPEAT-CONTAINING PROTEIN ITN1-LIKE ISOFORM X1"/>
    <property type="match status" value="1"/>
</dbReference>
<dbReference type="Gene3D" id="1.25.40.20">
    <property type="entry name" value="Ankyrin repeat-containing domain"/>
    <property type="match status" value="1"/>
</dbReference>
<dbReference type="PANTHER" id="PTHR24186">
    <property type="entry name" value="PROTEIN PHOSPHATASE 1 REGULATORY SUBUNIT"/>
    <property type="match status" value="1"/>
</dbReference>
<gene>
    <name evidence="3" type="ORF">OLEA9_A012995</name>
</gene>
<dbReference type="AlphaFoldDB" id="A0A8S0T4U8"/>
<dbReference type="OrthoDB" id="303876at2759"/>
<sequence length="102" mass="11708">MREILRYCPSCWGMVISDGENVLHIAVKFEEEKALKFILKQSWVVNLINQKDVEGNTPLHVYADTVNFLGADLVNHPQTNQNAVNKKNMTPLDMITNSDFFR</sequence>
<reference evidence="3 4" key="1">
    <citation type="submission" date="2019-12" db="EMBL/GenBank/DDBJ databases">
        <authorList>
            <person name="Alioto T."/>
            <person name="Alioto T."/>
            <person name="Gomez Garrido J."/>
        </authorList>
    </citation>
    <scope>NUCLEOTIDE SEQUENCE [LARGE SCALE GENOMIC DNA]</scope>
</reference>
<keyword evidence="4" id="KW-1185">Reference proteome</keyword>
<evidence type="ECO:0000313" key="4">
    <source>
        <dbReference type="Proteomes" id="UP000594638"/>
    </source>
</evidence>
<dbReference type="InterPro" id="IPR036770">
    <property type="entry name" value="Ankyrin_rpt-contain_sf"/>
</dbReference>
<accession>A0A8S0T4U8</accession>
<proteinExistence type="predicted"/>
<organism evidence="3 4">
    <name type="scientific">Olea europaea subsp. europaea</name>
    <dbReference type="NCBI Taxonomy" id="158383"/>
    <lineage>
        <taxon>Eukaryota</taxon>
        <taxon>Viridiplantae</taxon>
        <taxon>Streptophyta</taxon>
        <taxon>Embryophyta</taxon>
        <taxon>Tracheophyta</taxon>
        <taxon>Spermatophyta</taxon>
        <taxon>Magnoliopsida</taxon>
        <taxon>eudicotyledons</taxon>
        <taxon>Gunneridae</taxon>
        <taxon>Pentapetalae</taxon>
        <taxon>asterids</taxon>
        <taxon>lamiids</taxon>
        <taxon>Lamiales</taxon>
        <taxon>Oleaceae</taxon>
        <taxon>Oleeae</taxon>
        <taxon>Olea</taxon>
    </lineage>
</organism>
<dbReference type="Gramene" id="OE9A012995T1">
    <property type="protein sequence ID" value="OE9A012995C1"/>
    <property type="gene ID" value="OE9A012995"/>
</dbReference>
<dbReference type="EMBL" id="CACTIH010005659">
    <property type="protein sequence ID" value="CAA2999924.1"/>
    <property type="molecule type" value="Genomic_DNA"/>
</dbReference>
<name>A0A8S0T4U8_OLEEU</name>
<comment type="caution">
    <text evidence="3">The sequence shown here is derived from an EMBL/GenBank/DDBJ whole genome shotgun (WGS) entry which is preliminary data.</text>
</comment>
<dbReference type="SUPFAM" id="SSF48403">
    <property type="entry name" value="Ankyrin repeat"/>
    <property type="match status" value="1"/>
</dbReference>
<evidence type="ECO:0000256" key="1">
    <source>
        <dbReference type="ARBA" id="ARBA00022737"/>
    </source>
</evidence>
<keyword evidence="2" id="KW-0040">ANK repeat</keyword>
<evidence type="ECO:0000313" key="3">
    <source>
        <dbReference type="EMBL" id="CAA2999924.1"/>
    </source>
</evidence>